<evidence type="ECO:0000256" key="4">
    <source>
        <dbReference type="ARBA" id="ARBA00022989"/>
    </source>
</evidence>
<feature type="domain" description="Potassium channel" evidence="10">
    <location>
        <begin position="94"/>
        <end position="155"/>
    </location>
</feature>
<evidence type="ECO:0000256" key="5">
    <source>
        <dbReference type="ARBA" id="ARBA00023065"/>
    </source>
</evidence>
<feature type="transmembrane region" description="Helical" evidence="9">
    <location>
        <begin position="130"/>
        <end position="152"/>
    </location>
</feature>
<evidence type="ECO:0000313" key="11">
    <source>
        <dbReference type="EMBL" id="KAF0294138.1"/>
    </source>
</evidence>
<evidence type="ECO:0000256" key="6">
    <source>
        <dbReference type="ARBA" id="ARBA00023136"/>
    </source>
</evidence>
<dbReference type="GO" id="GO:0022841">
    <property type="term" value="F:potassium ion leak channel activity"/>
    <property type="evidence" value="ECO:0007669"/>
    <property type="project" value="TreeGrafter"/>
</dbReference>
<feature type="domain" description="Potassium channel" evidence="10">
    <location>
        <begin position="9"/>
        <end position="46"/>
    </location>
</feature>
<dbReference type="GO" id="GO:0005886">
    <property type="term" value="C:plasma membrane"/>
    <property type="evidence" value="ECO:0007669"/>
    <property type="project" value="TreeGrafter"/>
</dbReference>
<dbReference type="OrthoDB" id="297496at2759"/>
<keyword evidence="3 8" id="KW-0812">Transmembrane</keyword>
<comment type="caution">
    <text evidence="11">The sequence shown here is derived from an EMBL/GenBank/DDBJ whole genome shotgun (WGS) entry which is preliminary data.</text>
</comment>
<dbReference type="PANTHER" id="PTHR11003">
    <property type="entry name" value="POTASSIUM CHANNEL, SUBFAMILY K"/>
    <property type="match status" value="1"/>
</dbReference>
<dbReference type="EMBL" id="VIIS01001702">
    <property type="protein sequence ID" value="KAF0294138.1"/>
    <property type="molecule type" value="Genomic_DNA"/>
</dbReference>
<evidence type="ECO:0000256" key="3">
    <source>
        <dbReference type="ARBA" id="ARBA00022692"/>
    </source>
</evidence>
<keyword evidence="5 8" id="KW-0406">Ion transport</keyword>
<dbReference type="SUPFAM" id="SSF81324">
    <property type="entry name" value="Voltage-gated potassium channels"/>
    <property type="match status" value="2"/>
</dbReference>
<comment type="subcellular location">
    <subcellularLocation>
        <location evidence="1">Membrane</location>
        <topology evidence="1">Multi-pass membrane protein</topology>
    </subcellularLocation>
</comment>
<keyword evidence="4 9" id="KW-1133">Transmembrane helix</keyword>
<dbReference type="Gene3D" id="1.10.287.70">
    <property type="match status" value="1"/>
</dbReference>
<name>A0A6A4VW68_AMPAM</name>
<keyword evidence="12" id="KW-1185">Reference proteome</keyword>
<dbReference type="GO" id="GO:0015271">
    <property type="term" value="F:outward rectifier potassium channel activity"/>
    <property type="evidence" value="ECO:0007669"/>
    <property type="project" value="TreeGrafter"/>
</dbReference>
<dbReference type="GO" id="GO:0030322">
    <property type="term" value="P:stabilization of membrane potential"/>
    <property type="evidence" value="ECO:0007669"/>
    <property type="project" value="TreeGrafter"/>
</dbReference>
<evidence type="ECO:0000256" key="2">
    <source>
        <dbReference type="ARBA" id="ARBA00022448"/>
    </source>
</evidence>
<comment type="similarity">
    <text evidence="8">Belongs to the two pore domain potassium channel (TC 1.A.1.8) family.</text>
</comment>
<accession>A0A6A4VW68</accession>
<dbReference type="PANTHER" id="PTHR11003:SF334">
    <property type="entry name" value="FI03418P"/>
    <property type="match status" value="1"/>
</dbReference>
<protein>
    <submittedName>
        <fullName evidence="11">Potassium channel subfamily K member 9</fullName>
    </submittedName>
</protein>
<organism evidence="11 12">
    <name type="scientific">Amphibalanus amphitrite</name>
    <name type="common">Striped barnacle</name>
    <name type="synonym">Balanus amphitrite</name>
    <dbReference type="NCBI Taxonomy" id="1232801"/>
    <lineage>
        <taxon>Eukaryota</taxon>
        <taxon>Metazoa</taxon>
        <taxon>Ecdysozoa</taxon>
        <taxon>Arthropoda</taxon>
        <taxon>Crustacea</taxon>
        <taxon>Multicrustacea</taxon>
        <taxon>Cirripedia</taxon>
        <taxon>Thoracica</taxon>
        <taxon>Thoracicalcarea</taxon>
        <taxon>Balanomorpha</taxon>
        <taxon>Balanoidea</taxon>
        <taxon>Balanidae</taxon>
        <taxon>Amphibalaninae</taxon>
        <taxon>Amphibalanus</taxon>
    </lineage>
</organism>
<evidence type="ECO:0000313" key="12">
    <source>
        <dbReference type="Proteomes" id="UP000440578"/>
    </source>
</evidence>
<feature type="transmembrane region" description="Helical" evidence="9">
    <location>
        <begin position="20"/>
        <end position="42"/>
    </location>
</feature>
<sequence length="190" mass="20974">MPETRDYPGYGHLAPQTDAGRLATVVYALLGVPLMLFCLTLSGHRMADSVRRSYQRCVPAPPAERDPDQRPACGPSQCCRRGVAAVEGPALVWWEDWRFADGIFFCCVTLLTIGFGGRPPGALSPHPEPLLLFCCLYLTLGLAVVAMCFSLVQHQLVGRCRRLGDCLRCRNFATPSLPEEMSQGNETYRI</sequence>
<dbReference type="Pfam" id="PF07885">
    <property type="entry name" value="Ion_trans_2"/>
    <property type="match status" value="2"/>
</dbReference>
<evidence type="ECO:0000256" key="7">
    <source>
        <dbReference type="ARBA" id="ARBA00023303"/>
    </source>
</evidence>
<proteinExistence type="inferred from homology"/>
<evidence type="ECO:0000256" key="9">
    <source>
        <dbReference type="SAM" id="Phobius"/>
    </source>
</evidence>
<dbReference type="PRINTS" id="PR01333">
    <property type="entry name" value="2POREKCHANEL"/>
</dbReference>
<dbReference type="InterPro" id="IPR003280">
    <property type="entry name" value="2pore_dom_K_chnl"/>
</dbReference>
<evidence type="ECO:0000259" key="10">
    <source>
        <dbReference type="Pfam" id="PF07885"/>
    </source>
</evidence>
<dbReference type="Proteomes" id="UP000440578">
    <property type="component" value="Unassembled WGS sequence"/>
</dbReference>
<feature type="transmembrane region" description="Helical" evidence="9">
    <location>
        <begin position="99"/>
        <end position="118"/>
    </location>
</feature>
<dbReference type="AlphaFoldDB" id="A0A6A4VW68"/>
<evidence type="ECO:0000256" key="1">
    <source>
        <dbReference type="ARBA" id="ARBA00004141"/>
    </source>
</evidence>
<dbReference type="InterPro" id="IPR013099">
    <property type="entry name" value="K_chnl_dom"/>
</dbReference>
<keyword evidence="2 8" id="KW-0813">Transport</keyword>
<keyword evidence="7 8" id="KW-0407">Ion channel</keyword>
<gene>
    <name evidence="11" type="primary">Kcnk9</name>
    <name evidence="11" type="ORF">FJT64_008176</name>
</gene>
<reference evidence="11 12" key="1">
    <citation type="submission" date="2019-07" db="EMBL/GenBank/DDBJ databases">
        <title>Draft genome assembly of a fouling barnacle, Amphibalanus amphitrite (Darwin, 1854): The first reference genome for Thecostraca.</title>
        <authorList>
            <person name="Kim W."/>
        </authorList>
    </citation>
    <scope>NUCLEOTIDE SEQUENCE [LARGE SCALE GENOMIC DNA]</scope>
    <source>
        <strain evidence="11">SNU_AA5</strain>
        <tissue evidence="11">Soma without cirri and trophi</tissue>
    </source>
</reference>
<evidence type="ECO:0000256" key="8">
    <source>
        <dbReference type="RuleBase" id="RU003857"/>
    </source>
</evidence>
<keyword evidence="6 9" id="KW-0472">Membrane</keyword>